<keyword evidence="6 9" id="KW-1133">Transmembrane helix</keyword>
<protein>
    <submittedName>
        <fullName evidence="12">ArnT family glycosyltransferase</fullName>
        <ecNumber evidence="12">2.4.-.-</ecNumber>
    </submittedName>
</protein>
<evidence type="ECO:0000256" key="9">
    <source>
        <dbReference type="SAM" id="Phobius"/>
    </source>
</evidence>
<dbReference type="InterPro" id="IPR050297">
    <property type="entry name" value="LipidA_mod_glycosyltrf_83"/>
</dbReference>
<evidence type="ECO:0000259" key="11">
    <source>
        <dbReference type="Pfam" id="PF24878"/>
    </source>
</evidence>
<feature type="transmembrane region" description="Helical" evidence="9">
    <location>
        <begin position="127"/>
        <end position="147"/>
    </location>
</feature>
<feature type="transmembrane region" description="Helical" evidence="9">
    <location>
        <begin position="197"/>
        <end position="215"/>
    </location>
</feature>
<feature type="compositionally biased region" description="Gly residues" evidence="8">
    <location>
        <begin position="554"/>
        <end position="572"/>
    </location>
</feature>
<evidence type="ECO:0000313" key="12">
    <source>
        <dbReference type="EMBL" id="MFC5905613.1"/>
    </source>
</evidence>
<organism evidence="12 13">
    <name type="scientific">Streptacidiphilus monticola</name>
    <dbReference type="NCBI Taxonomy" id="2161674"/>
    <lineage>
        <taxon>Bacteria</taxon>
        <taxon>Bacillati</taxon>
        <taxon>Actinomycetota</taxon>
        <taxon>Actinomycetes</taxon>
        <taxon>Kitasatosporales</taxon>
        <taxon>Streptomycetaceae</taxon>
        <taxon>Streptacidiphilus</taxon>
    </lineage>
</organism>
<keyword evidence="13" id="KW-1185">Reference proteome</keyword>
<feature type="transmembrane region" description="Helical" evidence="9">
    <location>
        <begin position="222"/>
        <end position="240"/>
    </location>
</feature>
<evidence type="ECO:0000256" key="2">
    <source>
        <dbReference type="ARBA" id="ARBA00022475"/>
    </source>
</evidence>
<feature type="compositionally biased region" description="Gly residues" evidence="8">
    <location>
        <begin position="579"/>
        <end position="596"/>
    </location>
</feature>
<feature type="transmembrane region" description="Helical" evidence="9">
    <location>
        <begin position="25"/>
        <end position="46"/>
    </location>
</feature>
<dbReference type="GO" id="GO:0016757">
    <property type="term" value="F:glycosyltransferase activity"/>
    <property type="evidence" value="ECO:0007669"/>
    <property type="project" value="UniProtKB-KW"/>
</dbReference>
<feature type="transmembrane region" description="Helical" evidence="9">
    <location>
        <begin position="312"/>
        <end position="329"/>
    </location>
</feature>
<evidence type="ECO:0000256" key="4">
    <source>
        <dbReference type="ARBA" id="ARBA00022679"/>
    </source>
</evidence>
<gene>
    <name evidence="12" type="ORF">ACFP3V_00035</name>
</gene>
<dbReference type="PANTHER" id="PTHR33908">
    <property type="entry name" value="MANNOSYLTRANSFERASE YKCB-RELATED"/>
    <property type="match status" value="1"/>
</dbReference>
<reference evidence="13" key="1">
    <citation type="journal article" date="2019" name="Int. J. Syst. Evol. Microbiol.">
        <title>The Global Catalogue of Microorganisms (GCM) 10K type strain sequencing project: providing services to taxonomists for standard genome sequencing and annotation.</title>
        <authorList>
            <consortium name="The Broad Institute Genomics Platform"/>
            <consortium name="The Broad Institute Genome Sequencing Center for Infectious Disease"/>
            <person name="Wu L."/>
            <person name="Ma J."/>
        </authorList>
    </citation>
    <scope>NUCLEOTIDE SEQUENCE [LARGE SCALE GENOMIC DNA]</scope>
    <source>
        <strain evidence="13">JCM 4816</strain>
    </source>
</reference>
<accession>A0ABW1FUH7</accession>
<feature type="domain" description="Glycosyltransferase RgtA/B/C/D-like" evidence="10">
    <location>
        <begin position="78"/>
        <end position="232"/>
    </location>
</feature>
<evidence type="ECO:0000256" key="5">
    <source>
        <dbReference type="ARBA" id="ARBA00022692"/>
    </source>
</evidence>
<feature type="transmembrane region" description="Helical" evidence="9">
    <location>
        <begin position="449"/>
        <end position="469"/>
    </location>
</feature>
<feature type="transmembrane region" description="Helical" evidence="9">
    <location>
        <begin position="366"/>
        <end position="387"/>
    </location>
</feature>
<evidence type="ECO:0000256" key="6">
    <source>
        <dbReference type="ARBA" id="ARBA00022989"/>
    </source>
</evidence>
<evidence type="ECO:0000256" key="8">
    <source>
        <dbReference type="SAM" id="MobiDB-lite"/>
    </source>
</evidence>
<dbReference type="EMBL" id="JBHSQJ010000001">
    <property type="protein sequence ID" value="MFC5905613.1"/>
    <property type="molecule type" value="Genomic_DNA"/>
</dbReference>
<feature type="transmembrane region" description="Helical" evidence="9">
    <location>
        <begin position="341"/>
        <end position="360"/>
    </location>
</feature>
<dbReference type="Proteomes" id="UP001596174">
    <property type="component" value="Unassembled WGS sequence"/>
</dbReference>
<dbReference type="InterPro" id="IPR056785">
    <property type="entry name" value="YkcA/B-like_C"/>
</dbReference>
<feature type="transmembrane region" description="Helical" evidence="9">
    <location>
        <begin position="394"/>
        <end position="415"/>
    </location>
</feature>
<proteinExistence type="predicted"/>
<evidence type="ECO:0000259" key="10">
    <source>
        <dbReference type="Pfam" id="PF13231"/>
    </source>
</evidence>
<keyword evidence="4 12" id="KW-0808">Transferase</keyword>
<name>A0ABW1FUH7_9ACTN</name>
<feature type="compositionally biased region" description="Gly residues" evidence="8">
    <location>
        <begin position="489"/>
        <end position="529"/>
    </location>
</feature>
<dbReference type="Pfam" id="PF13231">
    <property type="entry name" value="PMT_2"/>
    <property type="match status" value="1"/>
</dbReference>
<keyword evidence="2" id="KW-1003">Cell membrane</keyword>
<keyword evidence="7 9" id="KW-0472">Membrane</keyword>
<evidence type="ECO:0000256" key="3">
    <source>
        <dbReference type="ARBA" id="ARBA00022676"/>
    </source>
</evidence>
<dbReference type="InterPro" id="IPR038731">
    <property type="entry name" value="RgtA/B/C-like"/>
</dbReference>
<feature type="region of interest" description="Disordered" evidence="8">
    <location>
        <begin position="480"/>
        <end position="597"/>
    </location>
</feature>
<comment type="caution">
    <text evidence="12">The sequence shown here is derived from an EMBL/GenBank/DDBJ whole genome shotgun (WGS) entry which is preliminary data.</text>
</comment>
<keyword evidence="5 9" id="KW-0812">Transmembrane</keyword>
<feature type="transmembrane region" description="Helical" evidence="9">
    <location>
        <begin position="421"/>
        <end position="442"/>
    </location>
</feature>
<feature type="domain" description="Putative mannosyltransferase YkcA/B-like C-terminal" evidence="11">
    <location>
        <begin position="606"/>
        <end position="699"/>
    </location>
</feature>
<comment type="subcellular location">
    <subcellularLocation>
        <location evidence="1">Cell membrane</location>
        <topology evidence="1">Multi-pass membrane protein</topology>
    </subcellularLocation>
</comment>
<evidence type="ECO:0000256" key="7">
    <source>
        <dbReference type="ARBA" id="ARBA00023136"/>
    </source>
</evidence>
<dbReference type="EC" id="2.4.-.-" evidence="12"/>
<feature type="transmembrane region" description="Helical" evidence="9">
    <location>
        <begin position="99"/>
        <end position="120"/>
    </location>
</feature>
<evidence type="ECO:0000256" key="1">
    <source>
        <dbReference type="ARBA" id="ARBA00004651"/>
    </source>
</evidence>
<evidence type="ECO:0000313" key="13">
    <source>
        <dbReference type="Proteomes" id="UP001596174"/>
    </source>
</evidence>
<dbReference type="RefSeq" id="WP_380578208.1">
    <property type="nucleotide sequence ID" value="NZ_JBHSQJ010000001.1"/>
</dbReference>
<sequence length="719" mass="71892">MTVTVPAPAVQVPGRREASWGRPALVVLLVLTAALYLWGLSASGWANSFYSAAVQAGTKSWKAFFFGSSDAANFITVDKPPASLWVMELSTRIFGVNSWAILAPQALEGVATVAVVHAAVRRRAGEAAALVAGAALALTPVATLMFRFNNPDALLALLLTAAAYAVLRAQERAQTRWLVLAGAALGFAFLAKTLQAFLVLPAFGLTYLFLAPTGWWRRIRQLLLALAVMVVSGGWWVAAVELTPAQDRPYVGGSQHNSFLELTFGYNGFGRLDGSETGSVGGGGGRLGGGGGGMWGQTGLTRLFTGEMGGQIAWLLPTAALLLLAGLWLTRRAPRTDPYRAALLLWGLALIATFLTFSLMKGIFHPYYNIALAPYAAALIGLGGGLLRRERHSWLNSGLLAAAVAVTAVTSFVLLRRSPDFVPWLRYAVLVVGLLTALALVAAGRLPRLLAGGLAVLGAVAGLAGPAAYSLQTASTGHSGSLPSAGPAVAGGGFGGPGGGGFPGGRGGFPGGGQGGFPGGGATGGGQAGATGEQPGQGVPGGNSATAPGAQNGQAGGGRTVGGLNGQGGFPGGAAEFGANGGLPGGTGRGGAGGHLNGSNPGSAITALLKADASKFTWVAAAVGSQNASGYQLATGDPVMALGGFNGSDPAPSLAQFQAYAAAGKIHYFIGGGGMGGGAGGPGAGGSTTSQISSWVAAHYTAKTVDGVTVYDLSGVASK</sequence>
<dbReference type="Pfam" id="PF24878">
    <property type="entry name" value="YkcB_C"/>
    <property type="match status" value="1"/>
</dbReference>
<dbReference type="PANTHER" id="PTHR33908:SF3">
    <property type="entry name" value="UNDECAPRENYL PHOSPHATE-ALPHA-4-AMINO-4-DEOXY-L-ARABINOSE ARABINOSYL TRANSFERASE"/>
    <property type="match status" value="1"/>
</dbReference>
<keyword evidence="3 12" id="KW-0328">Glycosyltransferase</keyword>